<dbReference type="InterPro" id="IPR014776">
    <property type="entry name" value="4pyrrole_Mease_sub2"/>
</dbReference>
<comment type="caution">
    <text evidence="7">The sequence shown here is derived from an EMBL/GenBank/DDBJ whole genome shotgun (WGS) entry which is preliminary data.</text>
</comment>
<dbReference type="Pfam" id="PF00590">
    <property type="entry name" value="TP_methylase"/>
    <property type="match status" value="1"/>
</dbReference>
<keyword evidence="2 7" id="KW-0489">Methyltransferase</keyword>
<dbReference type="InterPro" id="IPR000878">
    <property type="entry name" value="4pyrrol_Mease"/>
</dbReference>
<dbReference type="Gene3D" id="3.40.1010.10">
    <property type="entry name" value="Cobalt-precorrin-4 Transmethylase, Domain 1"/>
    <property type="match status" value="1"/>
</dbReference>
<sequence>MTGHVTLVGGGPGDPDLMTVGGLRAIQNADVIAYDRLAPLEVLAEARPDALLIDVGKEPHGRQTSQDAINELLITHARAGRHVVRFKGGDGYVFGRGGEEALACADAGVPVRVIPGVSSAIAGPALAGIPVTHRSLTQGFTVVSGHVPPGDERSTLDWSALARLNTTLVILMGTTHLAAIAAALVSDGKPAATTAAIVQQAGRPEQRVLRATLGSIADAARAHGVRPPAIVIVGDVAALDVTAASLAASVTAA</sequence>
<dbReference type="NCBIfam" id="TIGR01469">
    <property type="entry name" value="cobA_cysG_Cterm"/>
    <property type="match status" value="1"/>
</dbReference>
<dbReference type="InterPro" id="IPR050161">
    <property type="entry name" value="Siro_Cobalamin_biosynth"/>
</dbReference>
<keyword evidence="5" id="KW-0627">Porphyrin biosynthesis</keyword>
<dbReference type="CDD" id="cd11642">
    <property type="entry name" value="SUMT"/>
    <property type="match status" value="1"/>
</dbReference>
<reference evidence="7 8" key="1">
    <citation type="submission" date="2019-01" db="EMBL/GenBank/DDBJ databases">
        <title>Lactibacter flavus gen. nov., sp. nov., a novel bacterium of the family Propionibacteriaceae isolated from raw milk and dairy products.</title>
        <authorList>
            <person name="Huptas C."/>
            <person name="Wenning M."/>
            <person name="Breitenwieser F."/>
            <person name="Doll E."/>
            <person name="Von Neubeck M."/>
            <person name="Busse H.-J."/>
            <person name="Scherer S."/>
        </authorList>
    </citation>
    <scope>NUCLEOTIDE SEQUENCE [LARGE SCALE GENOMIC DNA]</scope>
    <source>
        <strain evidence="7 8">DSM 22130</strain>
    </source>
</reference>
<proteinExistence type="predicted"/>
<keyword evidence="3 7" id="KW-0808">Transferase</keyword>
<dbReference type="EMBL" id="SDMR01000009">
    <property type="protein sequence ID" value="TBT94794.1"/>
    <property type="molecule type" value="Genomic_DNA"/>
</dbReference>
<dbReference type="SUPFAM" id="SSF53790">
    <property type="entry name" value="Tetrapyrrole methylase"/>
    <property type="match status" value="1"/>
</dbReference>
<dbReference type="InterPro" id="IPR006366">
    <property type="entry name" value="CobA/CysG_C"/>
</dbReference>
<dbReference type="PANTHER" id="PTHR45790">
    <property type="entry name" value="SIROHEME SYNTHASE-RELATED"/>
    <property type="match status" value="1"/>
</dbReference>
<dbReference type="FunFam" id="3.30.950.10:FF:000001">
    <property type="entry name" value="Siroheme synthase"/>
    <property type="match status" value="1"/>
</dbReference>
<organism evidence="7 8">
    <name type="scientific">Propioniciclava tarda</name>
    <dbReference type="NCBI Taxonomy" id="433330"/>
    <lineage>
        <taxon>Bacteria</taxon>
        <taxon>Bacillati</taxon>
        <taxon>Actinomycetota</taxon>
        <taxon>Actinomycetes</taxon>
        <taxon>Propionibacteriales</taxon>
        <taxon>Propionibacteriaceae</taxon>
        <taxon>Propioniciclava</taxon>
    </lineage>
</organism>
<dbReference type="GO" id="GO:0032259">
    <property type="term" value="P:methylation"/>
    <property type="evidence" value="ECO:0007669"/>
    <property type="project" value="UniProtKB-KW"/>
</dbReference>
<protein>
    <recommendedName>
        <fullName evidence="1">uroporphyrinogen-III C-methyltransferase</fullName>
        <ecNumber evidence="1">2.1.1.107</ecNumber>
    </recommendedName>
</protein>
<evidence type="ECO:0000259" key="6">
    <source>
        <dbReference type="Pfam" id="PF00590"/>
    </source>
</evidence>
<dbReference type="Gene3D" id="3.30.950.10">
    <property type="entry name" value="Methyltransferase, Cobalt-precorrin-4 Transmethylase, Domain 2"/>
    <property type="match status" value="1"/>
</dbReference>
<dbReference type="PANTHER" id="PTHR45790:SF3">
    <property type="entry name" value="S-ADENOSYL-L-METHIONINE-DEPENDENT UROPORPHYRINOGEN III METHYLTRANSFERASE, CHLOROPLASTIC"/>
    <property type="match status" value="1"/>
</dbReference>
<evidence type="ECO:0000256" key="4">
    <source>
        <dbReference type="ARBA" id="ARBA00022691"/>
    </source>
</evidence>
<evidence type="ECO:0000256" key="3">
    <source>
        <dbReference type="ARBA" id="ARBA00022679"/>
    </source>
</evidence>
<evidence type="ECO:0000256" key="2">
    <source>
        <dbReference type="ARBA" id="ARBA00022603"/>
    </source>
</evidence>
<dbReference type="InterPro" id="IPR035996">
    <property type="entry name" value="4pyrrol_Methylase_sf"/>
</dbReference>
<dbReference type="InterPro" id="IPR014777">
    <property type="entry name" value="4pyrrole_Mease_sub1"/>
</dbReference>
<dbReference type="GO" id="GO:0004851">
    <property type="term" value="F:uroporphyrin-III C-methyltransferase activity"/>
    <property type="evidence" value="ECO:0007669"/>
    <property type="project" value="UniProtKB-EC"/>
</dbReference>
<gene>
    <name evidence="7" type="primary">cobA</name>
    <name evidence="7" type="ORF">ET996_08375</name>
</gene>
<keyword evidence="8" id="KW-1185">Reference proteome</keyword>
<dbReference type="GO" id="GO:0019354">
    <property type="term" value="P:siroheme biosynthetic process"/>
    <property type="evidence" value="ECO:0007669"/>
    <property type="project" value="InterPro"/>
</dbReference>
<dbReference type="RefSeq" id="WP_131172110.1">
    <property type="nucleotide sequence ID" value="NZ_FXTL01000009.1"/>
</dbReference>
<evidence type="ECO:0000313" key="7">
    <source>
        <dbReference type="EMBL" id="TBT94794.1"/>
    </source>
</evidence>
<evidence type="ECO:0000256" key="1">
    <source>
        <dbReference type="ARBA" id="ARBA00012162"/>
    </source>
</evidence>
<dbReference type="OrthoDB" id="9815856at2"/>
<dbReference type="Proteomes" id="UP000291933">
    <property type="component" value="Unassembled WGS sequence"/>
</dbReference>
<dbReference type="FunFam" id="3.40.1010.10:FF:000001">
    <property type="entry name" value="Siroheme synthase"/>
    <property type="match status" value="1"/>
</dbReference>
<accession>A0A4Q9KKC9</accession>
<feature type="domain" description="Tetrapyrrole methylase" evidence="6">
    <location>
        <begin position="5"/>
        <end position="216"/>
    </location>
</feature>
<dbReference type="AlphaFoldDB" id="A0A4Q9KKC9"/>
<evidence type="ECO:0000256" key="5">
    <source>
        <dbReference type="ARBA" id="ARBA00023244"/>
    </source>
</evidence>
<name>A0A4Q9KKC9_PROTD</name>
<dbReference type="NCBIfam" id="NF004790">
    <property type="entry name" value="PRK06136.1"/>
    <property type="match status" value="1"/>
</dbReference>
<evidence type="ECO:0000313" key="8">
    <source>
        <dbReference type="Proteomes" id="UP000291933"/>
    </source>
</evidence>
<dbReference type="EC" id="2.1.1.107" evidence="1"/>
<keyword evidence="4" id="KW-0949">S-adenosyl-L-methionine</keyword>